<evidence type="ECO:0000313" key="3">
    <source>
        <dbReference type="Proteomes" id="UP000622552"/>
    </source>
</evidence>
<gene>
    <name evidence="2" type="ORF">IW245_000995</name>
</gene>
<feature type="transmembrane region" description="Helical" evidence="1">
    <location>
        <begin position="234"/>
        <end position="256"/>
    </location>
</feature>
<dbReference type="Pfam" id="PF09852">
    <property type="entry name" value="DUF2079"/>
    <property type="match status" value="1"/>
</dbReference>
<evidence type="ECO:0000313" key="2">
    <source>
        <dbReference type="EMBL" id="MBG6134801.1"/>
    </source>
</evidence>
<keyword evidence="1" id="KW-0812">Transmembrane</keyword>
<sequence length="443" mass="46850">MRTTGYDLGIFEQAIRGYAEGRAPVSELKGPGFHLLGDHFHPVLMLLAPVYRLFPGPLTLLVAQAALFAVSAVPVTRLAVMVVGRWRGLGLGVAYGLSWGVQQAVDFDFHEIAFAVPLLAFSLDALATGRWRRAALFALPLLLVKEDLGLTVAAIGICLACRGTHVRDTWRAFRAGGVSPVLRQRLLGGALVATGVAGTLLTVLVLIPAFNPAGDYAYTATAGRPLAGLDAKEWLLFALLAPTLFLAVRSPLVLVAVPTVALRLWSGTPNHWSTGFHYDAVLMPVLFVALVDALSRLRPAPAGRLAVAACALGCAIGAFQPLAGLAHPATWRVPPHVAAVRSALDGIPDGAVVAADNRLAPQLTARCQVYRHPEVPPGVHPDWIATTDPDVRPPDGYEVAHRAPGLTLLRRSPISDPPHPPNVHSVPSATTITQGVTFEAAPA</sequence>
<organism evidence="2 3">
    <name type="scientific">Longispora fulva</name>
    <dbReference type="NCBI Taxonomy" id="619741"/>
    <lineage>
        <taxon>Bacteria</taxon>
        <taxon>Bacillati</taxon>
        <taxon>Actinomycetota</taxon>
        <taxon>Actinomycetes</taxon>
        <taxon>Micromonosporales</taxon>
        <taxon>Micromonosporaceae</taxon>
        <taxon>Longispora</taxon>
    </lineage>
</organism>
<protein>
    <submittedName>
        <fullName evidence="2">Uncharacterized protein</fullName>
    </submittedName>
</protein>
<dbReference type="RefSeq" id="WP_197001992.1">
    <property type="nucleotide sequence ID" value="NZ_BONS01000023.1"/>
</dbReference>
<accession>A0A8J7GC19</accession>
<keyword evidence="3" id="KW-1185">Reference proteome</keyword>
<name>A0A8J7GC19_9ACTN</name>
<reference evidence="2" key="1">
    <citation type="submission" date="2020-11" db="EMBL/GenBank/DDBJ databases">
        <title>Sequencing the genomes of 1000 actinobacteria strains.</title>
        <authorList>
            <person name="Klenk H.-P."/>
        </authorList>
    </citation>
    <scope>NUCLEOTIDE SEQUENCE</scope>
    <source>
        <strain evidence="2">DSM 45356</strain>
    </source>
</reference>
<dbReference type="EMBL" id="JADOUF010000001">
    <property type="protein sequence ID" value="MBG6134801.1"/>
    <property type="molecule type" value="Genomic_DNA"/>
</dbReference>
<evidence type="ECO:0000256" key="1">
    <source>
        <dbReference type="SAM" id="Phobius"/>
    </source>
</evidence>
<dbReference type="Proteomes" id="UP000622552">
    <property type="component" value="Unassembled WGS sequence"/>
</dbReference>
<dbReference type="AlphaFoldDB" id="A0A8J7GC19"/>
<keyword evidence="1" id="KW-0472">Membrane</keyword>
<feature type="transmembrane region" description="Helical" evidence="1">
    <location>
        <begin position="186"/>
        <end position="207"/>
    </location>
</feature>
<dbReference type="InterPro" id="IPR018650">
    <property type="entry name" value="STSV1_Orf64"/>
</dbReference>
<comment type="caution">
    <text evidence="2">The sequence shown here is derived from an EMBL/GenBank/DDBJ whole genome shotgun (WGS) entry which is preliminary data.</text>
</comment>
<keyword evidence="1" id="KW-1133">Transmembrane helix</keyword>
<feature type="transmembrane region" description="Helical" evidence="1">
    <location>
        <begin position="148"/>
        <end position="166"/>
    </location>
</feature>
<proteinExistence type="predicted"/>
<feature type="transmembrane region" description="Helical" evidence="1">
    <location>
        <begin position="50"/>
        <end position="71"/>
    </location>
</feature>